<dbReference type="Pfam" id="PF08246">
    <property type="entry name" value="Inhibitor_I29"/>
    <property type="match status" value="1"/>
</dbReference>
<protein>
    <submittedName>
        <fullName evidence="8">Uncharacterized protein</fullName>
    </submittedName>
</protein>
<feature type="chain" id="PRO_5040514617" evidence="5">
    <location>
        <begin position="20"/>
        <end position="321"/>
    </location>
</feature>
<dbReference type="SMART" id="SM00645">
    <property type="entry name" value="Pept_C1"/>
    <property type="match status" value="1"/>
</dbReference>
<evidence type="ECO:0000259" key="6">
    <source>
        <dbReference type="SMART" id="SM00645"/>
    </source>
</evidence>
<dbReference type="PRINTS" id="PR00705">
    <property type="entry name" value="PAPAIN"/>
</dbReference>
<evidence type="ECO:0000256" key="3">
    <source>
        <dbReference type="ARBA" id="ARBA00022801"/>
    </source>
</evidence>
<dbReference type="SUPFAM" id="SSF54001">
    <property type="entry name" value="Cysteine proteinases"/>
    <property type="match status" value="1"/>
</dbReference>
<dbReference type="InterPro" id="IPR025661">
    <property type="entry name" value="Pept_asp_AS"/>
</dbReference>
<reference evidence="8" key="1">
    <citation type="submission" date="2022-01" db="EMBL/GenBank/DDBJ databases">
        <authorList>
            <person name="King R."/>
        </authorList>
    </citation>
    <scope>NUCLEOTIDE SEQUENCE</scope>
</reference>
<feature type="signal peptide" evidence="5">
    <location>
        <begin position="1"/>
        <end position="19"/>
    </location>
</feature>
<dbReference type="PANTHER" id="PTHR12411">
    <property type="entry name" value="CYSTEINE PROTEASE FAMILY C1-RELATED"/>
    <property type="match status" value="1"/>
</dbReference>
<evidence type="ECO:0000256" key="2">
    <source>
        <dbReference type="ARBA" id="ARBA00022670"/>
    </source>
</evidence>
<evidence type="ECO:0000259" key="7">
    <source>
        <dbReference type="SMART" id="SM00848"/>
    </source>
</evidence>
<keyword evidence="5" id="KW-0732">Signal</keyword>
<evidence type="ECO:0000313" key="8">
    <source>
        <dbReference type="EMBL" id="CAH1237130.1"/>
    </source>
</evidence>
<feature type="domain" description="Peptidase C1A papain C-terminal" evidence="6">
    <location>
        <begin position="111"/>
        <end position="320"/>
    </location>
</feature>
<sequence length="321" mass="36152">MIEMRLVITVYLIIHTVTGFSDKEVWKTFKDTYAKSYTLLEESNRFRIFQDNLHKIQTHNKRFEAGRSSYKLGITEFTDLTSLEFLDKFKLIKFDVSDKESNIQQNIIGDLPDEIDWREKGAVTEVKDQGAIGLCGAFSVTGAVEGSNFISTDTLISLSEKNLADCVETTSCDADWITRAFDYAKDKGIMSEDNYPINSDNTCKYNASTVAAKINSFAYIKRDDELELQKAVALKGPVSVIINVTPNFQFYVSGVFDDENCNPDQLNHSALVVGYGVSNGQYYWIVKNSWGTSWGMNGYILMSRNKNNQCGISRSAVYATI</sequence>
<dbReference type="InterPro" id="IPR039417">
    <property type="entry name" value="Peptidase_C1A_papain-like"/>
</dbReference>
<comment type="similarity">
    <text evidence="1">Belongs to the peptidase C1 family.</text>
</comment>
<keyword evidence="3" id="KW-0378">Hydrolase</keyword>
<accession>A0A9P0GWU7</accession>
<dbReference type="GO" id="GO:0006508">
    <property type="term" value="P:proteolysis"/>
    <property type="evidence" value="ECO:0007669"/>
    <property type="project" value="UniProtKB-KW"/>
</dbReference>
<evidence type="ECO:0000256" key="1">
    <source>
        <dbReference type="ARBA" id="ARBA00008455"/>
    </source>
</evidence>
<dbReference type="InterPro" id="IPR000668">
    <property type="entry name" value="Peptidase_C1A_C"/>
</dbReference>
<feature type="domain" description="Cathepsin propeptide inhibitor" evidence="7">
    <location>
        <begin position="26"/>
        <end position="85"/>
    </location>
</feature>
<dbReference type="GO" id="GO:0008234">
    <property type="term" value="F:cysteine-type peptidase activity"/>
    <property type="evidence" value="ECO:0007669"/>
    <property type="project" value="UniProtKB-KW"/>
</dbReference>
<dbReference type="InterPro" id="IPR038765">
    <property type="entry name" value="Papain-like_cys_pep_sf"/>
</dbReference>
<keyword evidence="2" id="KW-0645">Protease</keyword>
<dbReference type="Proteomes" id="UP001153709">
    <property type="component" value="Chromosome 1"/>
</dbReference>
<dbReference type="EMBL" id="OU898276">
    <property type="protein sequence ID" value="CAH1237130.1"/>
    <property type="molecule type" value="Genomic_DNA"/>
</dbReference>
<evidence type="ECO:0000313" key="9">
    <source>
        <dbReference type="Proteomes" id="UP001153709"/>
    </source>
</evidence>
<name>A0A9P0GWU7_DIABA</name>
<dbReference type="InterPro" id="IPR013201">
    <property type="entry name" value="Prot_inhib_I29"/>
</dbReference>
<proteinExistence type="inferred from homology"/>
<dbReference type="Gene3D" id="3.90.70.10">
    <property type="entry name" value="Cysteine proteinases"/>
    <property type="match status" value="1"/>
</dbReference>
<keyword evidence="9" id="KW-1185">Reference proteome</keyword>
<dbReference type="InterPro" id="IPR013128">
    <property type="entry name" value="Peptidase_C1A"/>
</dbReference>
<keyword evidence="4" id="KW-0788">Thiol protease</keyword>
<dbReference type="FunFam" id="3.90.70.10:FF:000006">
    <property type="entry name" value="Cathepsin S"/>
    <property type="match status" value="1"/>
</dbReference>
<dbReference type="Pfam" id="PF00112">
    <property type="entry name" value="Peptidase_C1"/>
    <property type="match status" value="1"/>
</dbReference>
<dbReference type="PROSITE" id="PS00640">
    <property type="entry name" value="THIOL_PROTEASE_ASN"/>
    <property type="match status" value="1"/>
</dbReference>
<evidence type="ECO:0000256" key="4">
    <source>
        <dbReference type="ARBA" id="ARBA00022807"/>
    </source>
</evidence>
<dbReference type="AlphaFoldDB" id="A0A9P0GWU7"/>
<evidence type="ECO:0000256" key="5">
    <source>
        <dbReference type="SAM" id="SignalP"/>
    </source>
</evidence>
<dbReference type="CDD" id="cd02248">
    <property type="entry name" value="Peptidase_C1A"/>
    <property type="match status" value="1"/>
</dbReference>
<dbReference type="OrthoDB" id="10253408at2759"/>
<gene>
    <name evidence="8" type="ORF">DIABBA_LOCUS1620</name>
</gene>
<organism evidence="8 9">
    <name type="scientific">Diabrotica balteata</name>
    <name type="common">Banded cucumber beetle</name>
    <dbReference type="NCBI Taxonomy" id="107213"/>
    <lineage>
        <taxon>Eukaryota</taxon>
        <taxon>Metazoa</taxon>
        <taxon>Ecdysozoa</taxon>
        <taxon>Arthropoda</taxon>
        <taxon>Hexapoda</taxon>
        <taxon>Insecta</taxon>
        <taxon>Pterygota</taxon>
        <taxon>Neoptera</taxon>
        <taxon>Endopterygota</taxon>
        <taxon>Coleoptera</taxon>
        <taxon>Polyphaga</taxon>
        <taxon>Cucujiformia</taxon>
        <taxon>Chrysomeloidea</taxon>
        <taxon>Chrysomelidae</taxon>
        <taxon>Galerucinae</taxon>
        <taxon>Diabroticina</taxon>
        <taxon>Diabroticites</taxon>
        <taxon>Diabrotica</taxon>
    </lineage>
</organism>
<dbReference type="SMART" id="SM00848">
    <property type="entry name" value="Inhibitor_I29"/>
    <property type="match status" value="1"/>
</dbReference>